<organism evidence="1">
    <name type="scientific">Tanacetum cinerariifolium</name>
    <name type="common">Dalmatian daisy</name>
    <name type="synonym">Chrysanthemum cinerariifolium</name>
    <dbReference type="NCBI Taxonomy" id="118510"/>
    <lineage>
        <taxon>Eukaryota</taxon>
        <taxon>Viridiplantae</taxon>
        <taxon>Streptophyta</taxon>
        <taxon>Embryophyta</taxon>
        <taxon>Tracheophyta</taxon>
        <taxon>Spermatophyta</taxon>
        <taxon>Magnoliopsida</taxon>
        <taxon>eudicotyledons</taxon>
        <taxon>Gunneridae</taxon>
        <taxon>Pentapetalae</taxon>
        <taxon>asterids</taxon>
        <taxon>campanulids</taxon>
        <taxon>Asterales</taxon>
        <taxon>Asteraceae</taxon>
        <taxon>Asteroideae</taxon>
        <taxon>Anthemideae</taxon>
        <taxon>Anthemidinae</taxon>
        <taxon>Tanacetum</taxon>
    </lineage>
</organism>
<protein>
    <submittedName>
        <fullName evidence="1">Uncharacterized protein</fullName>
    </submittedName>
</protein>
<dbReference type="AlphaFoldDB" id="A0A6L2NF34"/>
<sequence>MDDPNITMEEYIKLQANKAQRRGRTFNWETATYSKVYCDNLDFFTYFETDYLAIIYNDASTSKQNVSFEPTISIYNAIKAEIDFNISFSDSDDKDYTFIYDKDLFSYKLIYVNYLKPEPVNNHVKINTKLCSENIDIKPMDSVVCISNNATSVESDEYLKTNHDEKNELSETSNFILIIKVTSRISFNEGKPLIFAIKNLYVPFGIPFDPNRFYKDGVYTRRLRRPSMTYWLIPDMTYRVRV</sequence>
<name>A0A6L2NF34_TANCI</name>
<dbReference type="EMBL" id="BKCJ010008649">
    <property type="protein sequence ID" value="GEU83275.1"/>
    <property type="molecule type" value="Genomic_DNA"/>
</dbReference>
<proteinExistence type="predicted"/>
<gene>
    <name evidence="1" type="ORF">Tci_055253</name>
</gene>
<evidence type="ECO:0000313" key="1">
    <source>
        <dbReference type="EMBL" id="GEU83275.1"/>
    </source>
</evidence>
<accession>A0A6L2NF34</accession>
<comment type="caution">
    <text evidence="1">The sequence shown here is derived from an EMBL/GenBank/DDBJ whole genome shotgun (WGS) entry which is preliminary data.</text>
</comment>
<reference evidence="1" key="1">
    <citation type="journal article" date="2019" name="Sci. Rep.">
        <title>Draft genome of Tanacetum cinerariifolium, the natural source of mosquito coil.</title>
        <authorList>
            <person name="Yamashiro T."/>
            <person name="Shiraishi A."/>
            <person name="Satake H."/>
            <person name="Nakayama K."/>
        </authorList>
    </citation>
    <scope>NUCLEOTIDE SEQUENCE</scope>
</reference>